<dbReference type="InterPro" id="IPR010069">
    <property type="entry name" value="CdiA_FHA1_rpt"/>
</dbReference>
<keyword evidence="1" id="KW-0732">Signal</keyword>
<dbReference type="InterPro" id="IPR011050">
    <property type="entry name" value="Pectin_lyase_fold/virulence"/>
</dbReference>
<dbReference type="InterPro" id="IPR008619">
    <property type="entry name" value="Filamentous_hemagglutn_rpt"/>
</dbReference>
<organism evidence="3 4">
    <name type="scientific">Photorhabdus heterorhabditis</name>
    <dbReference type="NCBI Taxonomy" id="880156"/>
    <lineage>
        <taxon>Bacteria</taxon>
        <taxon>Pseudomonadati</taxon>
        <taxon>Pseudomonadota</taxon>
        <taxon>Gammaproteobacteria</taxon>
        <taxon>Enterobacterales</taxon>
        <taxon>Morganellaceae</taxon>
        <taxon>Photorhabdus</taxon>
    </lineage>
</organism>
<dbReference type="InterPro" id="IPR008638">
    <property type="entry name" value="FhaB/CdiA-like_TPS"/>
</dbReference>
<feature type="signal peptide" evidence="1">
    <location>
        <begin position="1"/>
        <end position="23"/>
    </location>
</feature>
<dbReference type="InterPro" id="IPR012334">
    <property type="entry name" value="Pectin_lyas_fold"/>
</dbReference>
<dbReference type="NCBIfam" id="TIGR01901">
    <property type="entry name" value="adhes_NPXG"/>
    <property type="match status" value="1"/>
</dbReference>
<protein>
    <submittedName>
        <fullName evidence="3">Hemagglutinin</fullName>
    </submittedName>
</protein>
<feature type="non-terminal residue" evidence="3">
    <location>
        <position position="753"/>
    </location>
</feature>
<feature type="chain" id="PRO_5045792205" evidence="1">
    <location>
        <begin position="24"/>
        <end position="753"/>
    </location>
</feature>
<dbReference type="NCBIfam" id="TIGR01731">
    <property type="entry name" value="fil_hemag_20aa"/>
    <property type="match status" value="1"/>
</dbReference>
<reference evidence="3 4" key="1">
    <citation type="submission" date="2015-09" db="EMBL/GenBank/DDBJ databases">
        <title>Draft genome sequence and assembly of Photorhabdus sp. VMG, a bacterial symbiont associated with Heterorhabditis zealandica.</title>
        <authorList>
            <person name="Naidoo S."/>
            <person name="Featherston J."/>
            <person name="Mothupi B."/>
            <person name="Gray V.M."/>
        </authorList>
    </citation>
    <scope>NUCLEOTIDE SEQUENCE [LARGE SCALE GENOMIC DNA]</scope>
    <source>
        <strain evidence="3 4">VMG</strain>
    </source>
</reference>
<dbReference type="Gene3D" id="2.160.20.10">
    <property type="entry name" value="Single-stranded right-handed beta-helix, Pectin lyase-like"/>
    <property type="match status" value="1"/>
</dbReference>
<evidence type="ECO:0000313" key="3">
    <source>
        <dbReference type="EMBL" id="KOY60162.1"/>
    </source>
</evidence>
<accession>A0ABR5K717</accession>
<dbReference type="Pfam" id="PF05594">
    <property type="entry name" value="Fil_haemagg"/>
    <property type="match status" value="4"/>
</dbReference>
<keyword evidence="4" id="KW-1185">Reference proteome</keyword>
<feature type="domain" description="Filamentous haemagglutinin FhaB/tRNA nuclease CdiA-like TPS" evidence="2">
    <location>
        <begin position="38"/>
        <end position="158"/>
    </location>
</feature>
<gene>
    <name evidence="3" type="ORF">AM629_20935</name>
</gene>
<name>A0ABR5K717_9GAMM</name>
<sequence>MVRTTSYLLIYLTAIQPLHPAIAAGITPDSPQTQVQNQGNVPVVNIATPNDMGISHNTYKEFNVATQGAVLNNATQAAQSQLAGQLNANPNLKEKPAELIINEVTGNRRSQLQGQLEIVGNKANVMIANPNGITCDGCGFIHTSGATLTTGKPQFDKQGALAALAVKQGQITIGDKGLDGKATEYVDILSRATELNGKIQANTLSLTQGANRINLKDGTVKPIAGEGAKPQLAVDTKALGGMYANKIRLVATEAGVGVNLTHLTTAQDAIRLTAEGKIILGEVQAKTDLHINSKAIETTAKSHVQAGQHLMLTTDTLHNQGQIRAGGDITLKAARLDNVNSTRQSHPIISAGKNSRITADEINNGGELSAAHNLTLTGKNFSTEAIKDRQGNILGKLSAGGDLTAVLKDKFSFNFDKEHVKAGKNPTDRALITGKNLSLTARDLVSRASMRAEQNLIIDAETIYLGQGNLKAGDHVMLDGKSHLDVNGYDISGRDVTLLASRGGLSVVSGDDYTPEGVRVLTTLSADNLLRIIAEGPINIADTLINRAKNIFLATNDKLEIYASGDLIDEQSPLNDGAKQTLINQRLRQLSQLQADDNIEIHAGKIVDLRSISLTAGKDITLTSGGELDISKITPEAPYEYENAHGKGYEKHDEYENARDEEDEQSYPQFQFPIIRSTLTAGHNLTLNAGGHLVDTDATLLVNGTTTITQHNPELHSPAGRYNSVAGKYTPVTAALIARALTHAPQLTLNVSE</sequence>
<evidence type="ECO:0000256" key="1">
    <source>
        <dbReference type="SAM" id="SignalP"/>
    </source>
</evidence>
<comment type="caution">
    <text evidence="3">The sequence shown here is derived from an EMBL/GenBank/DDBJ whole genome shotgun (WGS) entry which is preliminary data.</text>
</comment>
<dbReference type="EMBL" id="LJCS01000140">
    <property type="protein sequence ID" value="KOY60162.1"/>
    <property type="molecule type" value="Genomic_DNA"/>
</dbReference>
<proteinExistence type="predicted"/>
<evidence type="ECO:0000259" key="2">
    <source>
        <dbReference type="SMART" id="SM00912"/>
    </source>
</evidence>
<dbReference type="SUPFAM" id="SSF51126">
    <property type="entry name" value="Pectin lyase-like"/>
    <property type="match status" value="1"/>
</dbReference>
<evidence type="ECO:0000313" key="4">
    <source>
        <dbReference type="Proteomes" id="UP000037727"/>
    </source>
</evidence>
<dbReference type="SMART" id="SM00912">
    <property type="entry name" value="Haemagg_act"/>
    <property type="match status" value="1"/>
</dbReference>
<dbReference type="Pfam" id="PF05860">
    <property type="entry name" value="TPS"/>
    <property type="match status" value="1"/>
</dbReference>
<dbReference type="Proteomes" id="UP000037727">
    <property type="component" value="Unassembled WGS sequence"/>
</dbReference>